<dbReference type="Gene3D" id="3.30.420.10">
    <property type="entry name" value="Ribonuclease H-like superfamily/Ribonuclease H"/>
    <property type="match status" value="1"/>
</dbReference>
<sequence>MLEVYTDAATKGNPGPSGIGVYMKKGKEMFTIAKYIGEYSNHEAEFIAIIEALDYCQKKFPEEIISVRSDSKLVVETLEKQFVKNKVFKPYYEQITEKAKTFPYFFIKWIPEKQNSHADKLAREALYQQED</sequence>
<dbReference type="PANTHER" id="PTHR47723:SF19">
    <property type="entry name" value="POLYNUCLEOTIDYL TRANSFERASE, RIBONUCLEASE H-LIKE SUPERFAMILY PROTEIN"/>
    <property type="match status" value="1"/>
</dbReference>
<feature type="domain" description="RNase H type-1" evidence="1">
    <location>
        <begin position="1"/>
        <end position="127"/>
    </location>
</feature>
<dbReference type="InterPro" id="IPR012337">
    <property type="entry name" value="RNaseH-like_sf"/>
</dbReference>
<organism evidence="2 3">
    <name type="scientific">Gracilibacillus oryzae</name>
    <dbReference type="NCBI Taxonomy" id="1672701"/>
    <lineage>
        <taxon>Bacteria</taxon>
        <taxon>Bacillati</taxon>
        <taxon>Bacillota</taxon>
        <taxon>Bacilli</taxon>
        <taxon>Bacillales</taxon>
        <taxon>Bacillaceae</taxon>
        <taxon>Gracilibacillus</taxon>
    </lineage>
</organism>
<dbReference type="InterPro" id="IPR036397">
    <property type="entry name" value="RNaseH_sf"/>
</dbReference>
<dbReference type="OrthoDB" id="7845843at2"/>
<dbReference type="RefSeq" id="WP_153401830.1">
    <property type="nucleotide sequence ID" value="NZ_ML762425.1"/>
</dbReference>
<dbReference type="InterPro" id="IPR053151">
    <property type="entry name" value="RNase_H-like"/>
</dbReference>
<dbReference type="PANTHER" id="PTHR47723">
    <property type="entry name" value="OS05G0353850 PROTEIN"/>
    <property type="match status" value="1"/>
</dbReference>
<dbReference type="CDD" id="cd09279">
    <property type="entry name" value="RNase_HI_like"/>
    <property type="match status" value="1"/>
</dbReference>
<proteinExistence type="predicted"/>
<evidence type="ECO:0000313" key="3">
    <source>
        <dbReference type="Proteomes" id="UP000480246"/>
    </source>
</evidence>
<evidence type="ECO:0000313" key="2">
    <source>
        <dbReference type="EMBL" id="KAB8138443.1"/>
    </source>
</evidence>
<reference evidence="2 3" key="1">
    <citation type="submission" date="2019-10" db="EMBL/GenBank/DDBJ databases">
        <title>Gracilibacillus sp. nov. isolated from rice seeds.</title>
        <authorList>
            <person name="He S."/>
        </authorList>
    </citation>
    <scope>NUCLEOTIDE SEQUENCE [LARGE SCALE GENOMIC DNA]</scope>
    <source>
        <strain evidence="2 3">TD8</strain>
    </source>
</reference>
<dbReference type="AlphaFoldDB" id="A0A7C8KTX6"/>
<dbReference type="GO" id="GO:0003676">
    <property type="term" value="F:nucleic acid binding"/>
    <property type="evidence" value="ECO:0007669"/>
    <property type="project" value="InterPro"/>
</dbReference>
<gene>
    <name evidence="2" type="ORF">F9U64_04635</name>
</gene>
<name>A0A7C8KTX6_9BACI</name>
<keyword evidence="3" id="KW-1185">Reference proteome</keyword>
<dbReference type="SUPFAM" id="SSF53098">
    <property type="entry name" value="Ribonuclease H-like"/>
    <property type="match status" value="1"/>
</dbReference>
<accession>A0A7C8KTX6</accession>
<dbReference type="PROSITE" id="PS50879">
    <property type="entry name" value="RNASE_H_1"/>
    <property type="match status" value="1"/>
</dbReference>
<dbReference type="GO" id="GO:0004523">
    <property type="term" value="F:RNA-DNA hybrid ribonuclease activity"/>
    <property type="evidence" value="ECO:0007669"/>
    <property type="project" value="InterPro"/>
</dbReference>
<evidence type="ECO:0000259" key="1">
    <source>
        <dbReference type="PROSITE" id="PS50879"/>
    </source>
</evidence>
<dbReference type="Pfam" id="PF13456">
    <property type="entry name" value="RVT_3"/>
    <property type="match status" value="1"/>
</dbReference>
<dbReference type="Proteomes" id="UP000480246">
    <property type="component" value="Unassembled WGS sequence"/>
</dbReference>
<comment type="caution">
    <text evidence="2">The sequence shown here is derived from an EMBL/GenBank/DDBJ whole genome shotgun (WGS) entry which is preliminary data.</text>
</comment>
<dbReference type="InterPro" id="IPR002156">
    <property type="entry name" value="RNaseH_domain"/>
</dbReference>
<protein>
    <submittedName>
        <fullName evidence="2">Ribonuclease HI family protein</fullName>
    </submittedName>
</protein>
<dbReference type="EMBL" id="WEID01000017">
    <property type="protein sequence ID" value="KAB8138443.1"/>
    <property type="molecule type" value="Genomic_DNA"/>
</dbReference>